<gene>
    <name evidence="6" type="ORF">EBE87_18550</name>
</gene>
<comment type="caution">
    <text evidence="6">The sequence shown here is derived from an EMBL/GenBank/DDBJ whole genome shotgun (WGS) entry which is preliminary data.</text>
</comment>
<keyword evidence="1" id="KW-0805">Transcription regulation</keyword>
<organism evidence="6 7">
    <name type="scientific">Teichococcus wenyumeiae</name>
    <dbReference type="NCBI Taxonomy" id="2478470"/>
    <lineage>
        <taxon>Bacteria</taxon>
        <taxon>Pseudomonadati</taxon>
        <taxon>Pseudomonadota</taxon>
        <taxon>Alphaproteobacteria</taxon>
        <taxon>Acetobacterales</taxon>
        <taxon>Roseomonadaceae</taxon>
        <taxon>Roseomonas</taxon>
    </lineage>
</organism>
<dbReference type="Pfam" id="PF14246">
    <property type="entry name" value="TetR_C_7"/>
    <property type="match status" value="1"/>
</dbReference>
<keyword evidence="3" id="KW-0804">Transcription</keyword>
<dbReference type="PROSITE" id="PS50977">
    <property type="entry name" value="HTH_TETR_2"/>
    <property type="match status" value="1"/>
</dbReference>
<evidence type="ECO:0000256" key="2">
    <source>
        <dbReference type="ARBA" id="ARBA00023125"/>
    </source>
</evidence>
<feature type="DNA-binding region" description="H-T-H motif" evidence="4">
    <location>
        <begin position="48"/>
        <end position="67"/>
    </location>
</feature>
<dbReference type="PANTHER" id="PTHR30055">
    <property type="entry name" value="HTH-TYPE TRANSCRIPTIONAL REGULATOR RUTR"/>
    <property type="match status" value="1"/>
</dbReference>
<evidence type="ECO:0000313" key="7">
    <source>
        <dbReference type="Proteomes" id="UP000274097"/>
    </source>
</evidence>
<dbReference type="Gene3D" id="1.10.357.10">
    <property type="entry name" value="Tetracycline Repressor, domain 2"/>
    <property type="match status" value="1"/>
</dbReference>
<evidence type="ECO:0000259" key="5">
    <source>
        <dbReference type="PROSITE" id="PS50977"/>
    </source>
</evidence>
<evidence type="ECO:0000256" key="4">
    <source>
        <dbReference type="PROSITE-ProRule" id="PRU00335"/>
    </source>
</evidence>
<keyword evidence="2 4" id="KW-0238">DNA-binding</keyword>
<dbReference type="InterPro" id="IPR039536">
    <property type="entry name" value="TetR_C_Proteobacteria"/>
</dbReference>
<evidence type="ECO:0000256" key="1">
    <source>
        <dbReference type="ARBA" id="ARBA00023015"/>
    </source>
</evidence>
<dbReference type="InterPro" id="IPR001647">
    <property type="entry name" value="HTH_TetR"/>
</dbReference>
<accession>A0ABX9VHW2</accession>
<reference evidence="6 7" key="1">
    <citation type="submission" date="2018-10" db="EMBL/GenBank/DDBJ databases">
        <title>Roseomonas sp. nov., isolated from feces of Tibetan antelopes in the Qinghai-Tibet plateau, China.</title>
        <authorList>
            <person name="Tian Z."/>
        </authorList>
    </citation>
    <scope>NUCLEOTIDE SEQUENCE [LARGE SCALE GENOMIC DNA]</scope>
    <source>
        <strain evidence="6 7">Z23</strain>
    </source>
</reference>
<feature type="domain" description="HTH tetR-type" evidence="5">
    <location>
        <begin position="25"/>
        <end position="85"/>
    </location>
</feature>
<sequence length="235" mass="25639">MQQNDKMQPGVTLERQACAHEAAEAAARARIFSAAEAAFTANGFHVATMDDIARRAGCSKKTIYKFFSSKEDLFFGLMDHSKEVVSQVRIDRSKGPEAALVAFLEEAGRIILSQDAASRRRMIMAEYTHSPALLAAAERRGAGTARMALESYLAELEQSGHHEIGDPREAAHMLMGMALGAFHHRLLLGVASSFPPEVIRERIVKSVRIYLRGTARPNANSASHPAPVPAFQPAE</sequence>
<keyword evidence="7" id="KW-1185">Reference proteome</keyword>
<evidence type="ECO:0000256" key="3">
    <source>
        <dbReference type="ARBA" id="ARBA00023163"/>
    </source>
</evidence>
<dbReference type="Pfam" id="PF00440">
    <property type="entry name" value="TetR_N"/>
    <property type="match status" value="1"/>
</dbReference>
<dbReference type="PANTHER" id="PTHR30055:SF234">
    <property type="entry name" value="HTH-TYPE TRANSCRIPTIONAL REGULATOR BETI"/>
    <property type="match status" value="1"/>
</dbReference>
<name>A0ABX9VHW2_9PROT</name>
<protein>
    <submittedName>
        <fullName evidence="6">TetR/AcrR family transcriptional regulator</fullName>
    </submittedName>
</protein>
<dbReference type="PRINTS" id="PR00455">
    <property type="entry name" value="HTHTETR"/>
</dbReference>
<dbReference type="SUPFAM" id="SSF46689">
    <property type="entry name" value="Homeodomain-like"/>
    <property type="match status" value="1"/>
</dbReference>
<dbReference type="EMBL" id="RFLX01000015">
    <property type="protein sequence ID" value="RMI19868.1"/>
    <property type="molecule type" value="Genomic_DNA"/>
</dbReference>
<proteinExistence type="predicted"/>
<dbReference type="InterPro" id="IPR009057">
    <property type="entry name" value="Homeodomain-like_sf"/>
</dbReference>
<dbReference type="InterPro" id="IPR050109">
    <property type="entry name" value="HTH-type_TetR-like_transc_reg"/>
</dbReference>
<dbReference type="Proteomes" id="UP000274097">
    <property type="component" value="Unassembled WGS sequence"/>
</dbReference>
<evidence type="ECO:0000313" key="6">
    <source>
        <dbReference type="EMBL" id="RMI19868.1"/>
    </source>
</evidence>